<evidence type="ECO:0000256" key="7">
    <source>
        <dbReference type="SAM" id="MobiDB-lite"/>
    </source>
</evidence>
<keyword evidence="5 6" id="KW-0472">Membrane</keyword>
<evidence type="ECO:0000256" key="6">
    <source>
        <dbReference type="PIRNR" id="PIRNR015588"/>
    </source>
</evidence>
<comment type="similarity">
    <text evidence="2 6">Belongs to the adaptor complexes small subunit family.</text>
</comment>
<feature type="domain" description="AP complex mu/sigma subunit" evidence="8">
    <location>
        <begin position="1"/>
        <end position="52"/>
    </location>
</feature>
<evidence type="ECO:0000313" key="9">
    <source>
        <dbReference type="EMBL" id="ORZ34164.1"/>
    </source>
</evidence>
<feature type="region of interest" description="Disordered" evidence="7">
    <location>
        <begin position="51"/>
        <end position="83"/>
    </location>
</feature>
<name>A0A1Y2HJL9_9FUNG</name>
<comment type="caution">
    <text evidence="9">The sequence shown here is derived from an EMBL/GenBank/DDBJ whole genome shotgun (WGS) entry which is preliminary data.</text>
</comment>
<dbReference type="GO" id="GO:0006886">
    <property type="term" value="P:intracellular protein transport"/>
    <property type="evidence" value="ECO:0007669"/>
    <property type="project" value="UniProtKB-UniRule"/>
</dbReference>
<dbReference type="PANTHER" id="PTHR11753">
    <property type="entry name" value="ADAPTOR COMPLEXES SMALL SUBUNIT FAMILY"/>
    <property type="match status" value="1"/>
</dbReference>
<feature type="compositionally biased region" description="Low complexity" evidence="7">
    <location>
        <begin position="56"/>
        <end position="83"/>
    </location>
</feature>
<evidence type="ECO:0000256" key="1">
    <source>
        <dbReference type="ARBA" id="ARBA00004308"/>
    </source>
</evidence>
<evidence type="ECO:0000256" key="2">
    <source>
        <dbReference type="ARBA" id="ARBA00006972"/>
    </source>
</evidence>
<dbReference type="EMBL" id="MCFL01000030">
    <property type="protein sequence ID" value="ORZ34164.1"/>
    <property type="molecule type" value="Genomic_DNA"/>
</dbReference>
<evidence type="ECO:0000256" key="4">
    <source>
        <dbReference type="ARBA" id="ARBA00022927"/>
    </source>
</evidence>
<reference evidence="9 10" key="1">
    <citation type="submission" date="2016-07" db="EMBL/GenBank/DDBJ databases">
        <title>Pervasive Adenine N6-methylation of Active Genes in Fungi.</title>
        <authorList>
            <consortium name="DOE Joint Genome Institute"/>
            <person name="Mondo S.J."/>
            <person name="Dannebaum R.O."/>
            <person name="Kuo R.C."/>
            <person name="Labutti K."/>
            <person name="Haridas S."/>
            <person name="Kuo A."/>
            <person name="Salamov A."/>
            <person name="Ahrendt S.R."/>
            <person name="Lipzen A."/>
            <person name="Sullivan W."/>
            <person name="Andreopoulos W.B."/>
            <person name="Clum A."/>
            <person name="Lindquist E."/>
            <person name="Daum C."/>
            <person name="Ramamoorthy G.K."/>
            <person name="Gryganskyi A."/>
            <person name="Culley D."/>
            <person name="Magnuson J.K."/>
            <person name="James T.Y."/>
            <person name="O'Malley M.A."/>
            <person name="Stajich J.E."/>
            <person name="Spatafora J.W."/>
            <person name="Visel A."/>
            <person name="Grigoriev I.V."/>
        </authorList>
    </citation>
    <scope>NUCLEOTIDE SEQUENCE [LARGE SCALE GENOMIC DNA]</scope>
    <source>
        <strain evidence="9 10">PL171</strain>
    </source>
</reference>
<proteinExistence type="inferred from homology"/>
<keyword evidence="4 6" id="KW-0653">Protein transport</keyword>
<feature type="non-terminal residue" evidence="9">
    <location>
        <position position="203"/>
    </location>
</feature>
<dbReference type="InterPro" id="IPR011012">
    <property type="entry name" value="Longin-like_dom_sf"/>
</dbReference>
<dbReference type="AlphaFoldDB" id="A0A1Y2HJL9"/>
<keyword evidence="3 6" id="KW-0813">Transport</keyword>
<dbReference type="InterPro" id="IPR016635">
    <property type="entry name" value="AP_complex_ssu"/>
</dbReference>
<comment type="subcellular location">
    <subcellularLocation>
        <location evidence="1">Endomembrane system</location>
    </subcellularLocation>
</comment>
<evidence type="ECO:0000313" key="10">
    <source>
        <dbReference type="Proteomes" id="UP000193411"/>
    </source>
</evidence>
<protein>
    <recommendedName>
        <fullName evidence="6">AP complex subunit sigma</fullName>
    </recommendedName>
</protein>
<sequence length="203" mass="21685">MIRLVLVFNTHGKPRLVKFFDRVHVSKQQALLKRTADLILARPKNACNFLDPQEASLPPSSSSFSSSSSSPPSPDSTTLASADKPAADDDFPLAALLGHPSAPGKLKLVFRFYATLCFAMVVDAAESELAILDLIQVLVESLDQALGPNVCELDLVFNFDRAHMLLAEIIQGGLVLETNVKTIVANYRIVAEAAKPSGGAVGA</sequence>
<evidence type="ECO:0000256" key="5">
    <source>
        <dbReference type="ARBA" id="ARBA00023136"/>
    </source>
</evidence>
<dbReference type="Pfam" id="PF01217">
    <property type="entry name" value="Clat_adaptor_s"/>
    <property type="match status" value="2"/>
</dbReference>
<dbReference type="OrthoDB" id="10261046at2759"/>
<organism evidence="9 10">
    <name type="scientific">Catenaria anguillulae PL171</name>
    <dbReference type="NCBI Taxonomy" id="765915"/>
    <lineage>
        <taxon>Eukaryota</taxon>
        <taxon>Fungi</taxon>
        <taxon>Fungi incertae sedis</taxon>
        <taxon>Blastocladiomycota</taxon>
        <taxon>Blastocladiomycetes</taxon>
        <taxon>Blastocladiales</taxon>
        <taxon>Catenariaceae</taxon>
        <taxon>Catenaria</taxon>
    </lineage>
</organism>
<accession>A0A1Y2HJL9</accession>
<dbReference type="Proteomes" id="UP000193411">
    <property type="component" value="Unassembled WGS sequence"/>
</dbReference>
<evidence type="ECO:0000256" key="3">
    <source>
        <dbReference type="ARBA" id="ARBA00022448"/>
    </source>
</evidence>
<dbReference type="STRING" id="765915.A0A1Y2HJL9"/>
<gene>
    <name evidence="9" type="ORF">BCR44DRAFT_102157</name>
</gene>
<dbReference type="SUPFAM" id="SSF64356">
    <property type="entry name" value="SNARE-like"/>
    <property type="match status" value="1"/>
</dbReference>
<evidence type="ECO:0000259" key="8">
    <source>
        <dbReference type="Pfam" id="PF01217"/>
    </source>
</evidence>
<dbReference type="Gene3D" id="3.30.450.60">
    <property type="match status" value="1"/>
</dbReference>
<dbReference type="PIRSF" id="PIRSF015588">
    <property type="entry name" value="AP_complex_sigma"/>
    <property type="match status" value="1"/>
</dbReference>
<keyword evidence="10" id="KW-1185">Reference proteome</keyword>
<feature type="domain" description="AP complex mu/sigma subunit" evidence="8">
    <location>
        <begin position="106"/>
        <end position="190"/>
    </location>
</feature>
<dbReference type="InterPro" id="IPR022775">
    <property type="entry name" value="AP_mu_sigma_su"/>
</dbReference>
<dbReference type="GO" id="GO:0012505">
    <property type="term" value="C:endomembrane system"/>
    <property type="evidence" value="ECO:0007669"/>
    <property type="project" value="UniProtKB-SubCell"/>
</dbReference>